<reference evidence="1" key="1">
    <citation type="submission" date="2020-03" db="EMBL/GenBank/DDBJ databases">
        <title>The deep terrestrial virosphere.</title>
        <authorList>
            <person name="Holmfeldt K."/>
            <person name="Nilsson E."/>
            <person name="Simone D."/>
            <person name="Lopez-Fernandez M."/>
            <person name="Wu X."/>
            <person name="de Brujin I."/>
            <person name="Lundin D."/>
            <person name="Andersson A."/>
            <person name="Bertilsson S."/>
            <person name="Dopson M."/>
        </authorList>
    </citation>
    <scope>NUCLEOTIDE SEQUENCE</scope>
    <source>
        <strain evidence="1">MM415B01850</strain>
    </source>
</reference>
<organism evidence="1">
    <name type="scientific">viral metagenome</name>
    <dbReference type="NCBI Taxonomy" id="1070528"/>
    <lineage>
        <taxon>unclassified sequences</taxon>
        <taxon>metagenomes</taxon>
        <taxon>organismal metagenomes</taxon>
    </lineage>
</organism>
<dbReference type="AlphaFoldDB" id="A0A6M3IG93"/>
<evidence type="ECO:0000313" key="1">
    <source>
        <dbReference type="EMBL" id="QJA56435.1"/>
    </source>
</evidence>
<protein>
    <submittedName>
        <fullName evidence="1">Uncharacterized protein</fullName>
    </submittedName>
</protein>
<proteinExistence type="predicted"/>
<sequence length="95" mass="10720">MRNGVEIEGIEFSKAQLMELRDIIECPGWKYLTAIIRQMVETRCTEKLGASQLTAEDLLRLSGVYRGLCEIHNIAAQVINAVEEMRVAERAAEPE</sequence>
<gene>
    <name evidence="1" type="ORF">MM415B01850_0012</name>
</gene>
<name>A0A6M3IG93_9ZZZZ</name>
<dbReference type="EMBL" id="MT141218">
    <property type="protein sequence ID" value="QJA56435.1"/>
    <property type="molecule type" value="Genomic_DNA"/>
</dbReference>
<accession>A0A6M3IG93</accession>